<proteinExistence type="predicted"/>
<name>A0AAD7NBZ1_9AGAR</name>
<protein>
    <submittedName>
        <fullName evidence="2">Uncharacterized protein</fullName>
    </submittedName>
</protein>
<evidence type="ECO:0000313" key="2">
    <source>
        <dbReference type="EMBL" id="KAJ7754319.1"/>
    </source>
</evidence>
<organism evidence="2 3">
    <name type="scientific">Mycena maculata</name>
    <dbReference type="NCBI Taxonomy" id="230809"/>
    <lineage>
        <taxon>Eukaryota</taxon>
        <taxon>Fungi</taxon>
        <taxon>Dikarya</taxon>
        <taxon>Basidiomycota</taxon>
        <taxon>Agaricomycotina</taxon>
        <taxon>Agaricomycetes</taxon>
        <taxon>Agaricomycetidae</taxon>
        <taxon>Agaricales</taxon>
        <taxon>Marasmiineae</taxon>
        <taxon>Mycenaceae</taxon>
        <taxon>Mycena</taxon>
    </lineage>
</organism>
<dbReference type="AlphaFoldDB" id="A0AAD7NBZ1"/>
<evidence type="ECO:0000313" key="3">
    <source>
        <dbReference type="Proteomes" id="UP001215280"/>
    </source>
</evidence>
<dbReference type="EMBL" id="JARJLG010000067">
    <property type="protein sequence ID" value="KAJ7754319.1"/>
    <property type="molecule type" value="Genomic_DNA"/>
</dbReference>
<comment type="caution">
    <text evidence="2">The sequence shown here is derived from an EMBL/GenBank/DDBJ whole genome shotgun (WGS) entry which is preliminary data.</text>
</comment>
<evidence type="ECO:0000256" key="1">
    <source>
        <dbReference type="SAM" id="MobiDB-lite"/>
    </source>
</evidence>
<dbReference type="Proteomes" id="UP001215280">
    <property type="component" value="Unassembled WGS sequence"/>
</dbReference>
<gene>
    <name evidence="2" type="ORF">DFH07DRAFT_773720</name>
</gene>
<accession>A0AAD7NBZ1</accession>
<keyword evidence="3" id="KW-1185">Reference proteome</keyword>
<feature type="region of interest" description="Disordered" evidence="1">
    <location>
        <begin position="1"/>
        <end position="21"/>
    </location>
</feature>
<reference evidence="2" key="1">
    <citation type="submission" date="2023-03" db="EMBL/GenBank/DDBJ databases">
        <title>Massive genome expansion in bonnet fungi (Mycena s.s.) driven by repeated elements and novel gene families across ecological guilds.</title>
        <authorList>
            <consortium name="Lawrence Berkeley National Laboratory"/>
            <person name="Harder C.B."/>
            <person name="Miyauchi S."/>
            <person name="Viragh M."/>
            <person name="Kuo A."/>
            <person name="Thoen E."/>
            <person name="Andreopoulos B."/>
            <person name="Lu D."/>
            <person name="Skrede I."/>
            <person name="Drula E."/>
            <person name="Henrissat B."/>
            <person name="Morin E."/>
            <person name="Kohler A."/>
            <person name="Barry K."/>
            <person name="LaButti K."/>
            <person name="Morin E."/>
            <person name="Salamov A."/>
            <person name="Lipzen A."/>
            <person name="Mereny Z."/>
            <person name="Hegedus B."/>
            <person name="Baldrian P."/>
            <person name="Stursova M."/>
            <person name="Weitz H."/>
            <person name="Taylor A."/>
            <person name="Grigoriev I.V."/>
            <person name="Nagy L.G."/>
            <person name="Martin F."/>
            <person name="Kauserud H."/>
        </authorList>
    </citation>
    <scope>NUCLEOTIDE SEQUENCE</scope>
    <source>
        <strain evidence="2">CBHHK188m</strain>
    </source>
</reference>
<sequence>MVDGFTPGGENPVTGTPITEERNAIRLGTRHTEHPAAKRPSAFATWSATRSAGFLAAIAAVTQSIIRVTVEFPPPRPVLNPMDRCQELTAHVSVWVPETLVFINALGRPAWPWLEFDIPRAKAPRPQVGAHTGSHLVARVESGARSRRRRRVLGVFVHVECLCAFTSPNLAKV</sequence>